<dbReference type="Proteomes" id="UP000016496">
    <property type="component" value="Unassembled WGS sequence"/>
</dbReference>
<dbReference type="EMBL" id="AWSV01000116">
    <property type="protein sequence ID" value="ERI84749.1"/>
    <property type="molecule type" value="Genomic_DNA"/>
</dbReference>
<accession>U2C2T4</accession>
<organism evidence="1 2">
    <name type="scientific">Bacteroides pyogenes F0041</name>
    <dbReference type="NCBI Taxonomy" id="1321819"/>
    <lineage>
        <taxon>Bacteria</taxon>
        <taxon>Pseudomonadati</taxon>
        <taxon>Bacteroidota</taxon>
        <taxon>Bacteroidia</taxon>
        <taxon>Bacteroidales</taxon>
        <taxon>Bacteroidaceae</taxon>
        <taxon>Bacteroides</taxon>
    </lineage>
</organism>
<dbReference type="HOGENOM" id="CLU_3040573_0_0_10"/>
<comment type="caution">
    <text evidence="1">The sequence shown here is derived from an EMBL/GenBank/DDBJ whole genome shotgun (WGS) entry which is preliminary data.</text>
</comment>
<gene>
    <name evidence="1" type="ORF">HMPREF1981_02225</name>
</gene>
<evidence type="ECO:0000313" key="1">
    <source>
        <dbReference type="EMBL" id="ERI84749.1"/>
    </source>
</evidence>
<name>U2C2T4_9BACE</name>
<evidence type="ECO:0000313" key="2">
    <source>
        <dbReference type="Proteomes" id="UP000016496"/>
    </source>
</evidence>
<proteinExistence type="predicted"/>
<protein>
    <submittedName>
        <fullName evidence="1">Uncharacterized protein</fullName>
    </submittedName>
</protein>
<sequence>MLSSTSPNVSGLSGDIKDETVLFYNYFLSFEIIFLSKKLCFLDFYNLICGTKTC</sequence>
<dbReference type="AlphaFoldDB" id="U2C2T4"/>
<reference evidence="1 2" key="1">
    <citation type="submission" date="2013-08" db="EMBL/GenBank/DDBJ databases">
        <authorList>
            <person name="Weinstock G."/>
            <person name="Sodergren E."/>
            <person name="Wylie T."/>
            <person name="Fulton L."/>
            <person name="Fulton R."/>
            <person name="Fronick C."/>
            <person name="O'Laughlin M."/>
            <person name="Godfrey J."/>
            <person name="Miner T."/>
            <person name="Herter B."/>
            <person name="Appelbaum E."/>
            <person name="Cordes M."/>
            <person name="Lek S."/>
            <person name="Wollam A."/>
            <person name="Pepin K.H."/>
            <person name="Palsikar V.B."/>
            <person name="Mitreva M."/>
            <person name="Wilson R.K."/>
        </authorList>
    </citation>
    <scope>NUCLEOTIDE SEQUENCE [LARGE SCALE GENOMIC DNA]</scope>
    <source>
        <strain evidence="1 2">F0041</strain>
    </source>
</reference>